<feature type="domain" description="UspA" evidence="2">
    <location>
        <begin position="6"/>
        <end position="140"/>
    </location>
</feature>
<proteinExistence type="inferred from homology"/>
<protein>
    <submittedName>
        <fullName evidence="3">Nucleotide-binding universal stress protein, UspA family</fullName>
    </submittedName>
</protein>
<dbReference type="RefSeq" id="WP_091024945.1">
    <property type="nucleotide sequence ID" value="NZ_BKAE01000006.1"/>
</dbReference>
<dbReference type="PRINTS" id="PR01438">
    <property type="entry name" value="UNVRSLSTRESS"/>
</dbReference>
<dbReference type="Gene3D" id="3.40.50.620">
    <property type="entry name" value="HUPs"/>
    <property type="match status" value="2"/>
</dbReference>
<gene>
    <name evidence="3" type="ORF">SAMN05192576_2346</name>
</gene>
<dbReference type="Proteomes" id="UP000199004">
    <property type="component" value="Unassembled WGS sequence"/>
</dbReference>
<evidence type="ECO:0000259" key="2">
    <source>
        <dbReference type="Pfam" id="PF00582"/>
    </source>
</evidence>
<name>A0A1H0C7J8_9ACTN</name>
<feature type="domain" description="UspA" evidence="2">
    <location>
        <begin position="153"/>
        <end position="286"/>
    </location>
</feature>
<accession>A0A1H0C7J8</accession>
<keyword evidence="4" id="KW-1185">Reference proteome</keyword>
<evidence type="ECO:0000256" key="1">
    <source>
        <dbReference type="ARBA" id="ARBA00008791"/>
    </source>
</evidence>
<dbReference type="SUPFAM" id="SSF52402">
    <property type="entry name" value="Adenine nucleotide alpha hydrolases-like"/>
    <property type="match status" value="2"/>
</dbReference>
<evidence type="ECO:0000313" key="4">
    <source>
        <dbReference type="Proteomes" id="UP000199004"/>
    </source>
</evidence>
<dbReference type="InterPro" id="IPR014729">
    <property type="entry name" value="Rossmann-like_a/b/a_fold"/>
</dbReference>
<dbReference type="AlphaFoldDB" id="A0A1H0C7J8"/>
<reference evidence="3 4" key="1">
    <citation type="submission" date="2016-10" db="EMBL/GenBank/DDBJ databases">
        <authorList>
            <person name="de Groot N.N."/>
        </authorList>
    </citation>
    <scope>NUCLEOTIDE SEQUENCE [LARGE SCALE GENOMIC DNA]</scope>
    <source>
        <strain evidence="3 4">CGMCC 1.11147</strain>
    </source>
</reference>
<dbReference type="Pfam" id="PF00582">
    <property type="entry name" value="Usp"/>
    <property type="match status" value="2"/>
</dbReference>
<dbReference type="InterPro" id="IPR006016">
    <property type="entry name" value="UspA"/>
</dbReference>
<evidence type="ECO:0000313" key="3">
    <source>
        <dbReference type="EMBL" id="SDN53890.1"/>
    </source>
</evidence>
<dbReference type="InterPro" id="IPR006015">
    <property type="entry name" value="Universal_stress_UspA"/>
</dbReference>
<dbReference type="PANTHER" id="PTHR46268:SF6">
    <property type="entry name" value="UNIVERSAL STRESS PROTEIN UP12"/>
    <property type="match status" value="1"/>
</dbReference>
<dbReference type="STRING" id="1005944.SAMN05192576_2346"/>
<organism evidence="3 4">
    <name type="scientific">Nocardioides szechwanensis</name>
    <dbReference type="NCBI Taxonomy" id="1005944"/>
    <lineage>
        <taxon>Bacteria</taxon>
        <taxon>Bacillati</taxon>
        <taxon>Actinomycetota</taxon>
        <taxon>Actinomycetes</taxon>
        <taxon>Propionibacteriales</taxon>
        <taxon>Nocardioidaceae</taxon>
        <taxon>Nocardioides</taxon>
    </lineage>
</organism>
<sequence length="306" mass="31825">MNPTTQPVAIGVDGSPGTSGAIRAGLDEARRLGAPVLLVHVVPDHVPMTPMLPLVGPDLGLTGAAILHEVAAEVAELAPDLHIRTDLRHGPRASQLAKGAHDAAVLYVGRDDRPLFERVLLGNTAAGVASRATCPVVVVPPEWPPGSGARGAVVVAVKSPAHSTELLADAFAAAAALGDRLLVLHSWKLPTGYDDIVVSRVAADELTERSTAELETLLHEWRTTYPSVGVEIRIVHDQPAHALVRASRDADLVVLVRHAHGFPTGSLGGTGRAVLRDAECPVRIVPPGAVTAVAGLVLEQAGDITK</sequence>
<dbReference type="OrthoDB" id="5143389at2"/>
<comment type="similarity">
    <text evidence="1">Belongs to the universal stress protein A family.</text>
</comment>
<dbReference type="PANTHER" id="PTHR46268">
    <property type="entry name" value="STRESS RESPONSE PROTEIN NHAX"/>
    <property type="match status" value="1"/>
</dbReference>
<dbReference type="EMBL" id="FNIC01000003">
    <property type="protein sequence ID" value="SDN53890.1"/>
    <property type="molecule type" value="Genomic_DNA"/>
</dbReference>